<name>A0A2P2J6F7_RHIMU</name>
<dbReference type="AlphaFoldDB" id="A0A2P2J6F7"/>
<accession>A0A2P2J6F7</accession>
<keyword evidence="1" id="KW-0413">Isomerase</keyword>
<organism evidence="1">
    <name type="scientific">Rhizophora mucronata</name>
    <name type="common">Asiatic mangrove</name>
    <dbReference type="NCBI Taxonomy" id="61149"/>
    <lineage>
        <taxon>Eukaryota</taxon>
        <taxon>Viridiplantae</taxon>
        <taxon>Streptophyta</taxon>
        <taxon>Embryophyta</taxon>
        <taxon>Tracheophyta</taxon>
        <taxon>Spermatophyta</taxon>
        <taxon>Magnoliopsida</taxon>
        <taxon>eudicotyledons</taxon>
        <taxon>Gunneridae</taxon>
        <taxon>Pentapetalae</taxon>
        <taxon>rosids</taxon>
        <taxon>fabids</taxon>
        <taxon>Malpighiales</taxon>
        <taxon>Rhizophoraceae</taxon>
        <taxon>Rhizophora</taxon>
    </lineage>
</organism>
<proteinExistence type="predicted"/>
<dbReference type="GO" id="GO:0016853">
    <property type="term" value="F:isomerase activity"/>
    <property type="evidence" value="ECO:0007669"/>
    <property type="project" value="UniProtKB-KW"/>
</dbReference>
<protein>
    <submittedName>
        <fullName evidence="1">Peptidyl-prolyl cis-trans isomerase FKBP53 isoform X3</fullName>
    </submittedName>
</protein>
<evidence type="ECO:0000313" key="1">
    <source>
        <dbReference type="EMBL" id="MBW89045.1"/>
    </source>
</evidence>
<reference evidence="1" key="1">
    <citation type="submission" date="2018-02" db="EMBL/GenBank/DDBJ databases">
        <title>Rhizophora mucronata_Transcriptome.</title>
        <authorList>
            <person name="Meera S.P."/>
            <person name="Sreeshan A."/>
            <person name="Augustine A."/>
        </authorList>
    </citation>
    <scope>NUCLEOTIDE SEQUENCE</scope>
    <source>
        <tissue evidence="1">Leaf</tissue>
    </source>
</reference>
<dbReference type="EMBL" id="GGEC01008562">
    <property type="protein sequence ID" value="MBW89045.1"/>
    <property type="molecule type" value="Transcribed_RNA"/>
</dbReference>
<sequence>MYFFSKRLLSLFSYAFCAVLYSMEWKISLDMAKYRSILESPTQKKTKGIEWHWNINCQSM</sequence>